<feature type="region of interest" description="Disordered" evidence="1">
    <location>
        <begin position="174"/>
        <end position="221"/>
    </location>
</feature>
<organism evidence="2 3">
    <name type="scientific">Purpureocillium lilacinum</name>
    <name type="common">Paecilomyces lilacinus</name>
    <dbReference type="NCBI Taxonomy" id="33203"/>
    <lineage>
        <taxon>Eukaryota</taxon>
        <taxon>Fungi</taxon>
        <taxon>Dikarya</taxon>
        <taxon>Ascomycota</taxon>
        <taxon>Pezizomycotina</taxon>
        <taxon>Sordariomycetes</taxon>
        <taxon>Hypocreomycetidae</taxon>
        <taxon>Hypocreales</taxon>
        <taxon>Ophiocordycipitaceae</taxon>
        <taxon>Purpureocillium</taxon>
    </lineage>
</organism>
<accession>A0A2U3EFQ2</accession>
<evidence type="ECO:0000313" key="2">
    <source>
        <dbReference type="EMBL" id="PWI73346.1"/>
    </source>
</evidence>
<dbReference type="AlphaFoldDB" id="A0A2U3EFQ2"/>
<feature type="region of interest" description="Disordered" evidence="1">
    <location>
        <begin position="1"/>
        <end position="67"/>
    </location>
</feature>
<evidence type="ECO:0000313" key="3">
    <source>
        <dbReference type="Proteomes" id="UP000245956"/>
    </source>
</evidence>
<comment type="caution">
    <text evidence="2">The sequence shown here is derived from an EMBL/GenBank/DDBJ whole genome shotgun (WGS) entry which is preliminary data.</text>
</comment>
<proteinExistence type="predicted"/>
<evidence type="ECO:0000256" key="1">
    <source>
        <dbReference type="SAM" id="MobiDB-lite"/>
    </source>
</evidence>
<dbReference type="EMBL" id="LCWV01000005">
    <property type="protein sequence ID" value="PWI73346.1"/>
    <property type="molecule type" value="Genomic_DNA"/>
</dbReference>
<protein>
    <submittedName>
        <fullName evidence="2">Uncharacterized protein</fullName>
    </submittedName>
</protein>
<feature type="compositionally biased region" description="Low complexity" evidence="1">
    <location>
        <begin position="16"/>
        <end position="43"/>
    </location>
</feature>
<name>A0A2U3EFQ2_PURLI</name>
<sequence length="384" mass="40821">MNAAYYVKAEDGPGESLTTTTSRARAPLSSSSSQALACLAQYSTRNKKRQKDKEPPTNGTGCKLEPAANSLDGASSVVVRRRHGAIVGRSDRAGGRRRGGAAEVKSGSSHGTPVSTLPDWQLGAITDGMCGWMDGAVGVRCAALRKRSEAVAMRQALIVILSPPASIPRASRIDLTEPRNDGGSFQLASSPATTTTTALQRPGGPASETDGADPRHGGEWKPGQARRLLAESRNGFCLRPALACQLATLRSATCRIKCPKKLWKWRGGLACQSCRLGLSDPAVLPNEEAATGRRACREGVLDDGLAWVRLPASRACDATALQPLSSASVWRRRDAGPTNRDVPALAAPFEIIRLWYRNRAASCLKPTRRTPHRGLDKSGLPGSE</sequence>
<dbReference type="Proteomes" id="UP000245956">
    <property type="component" value="Unassembled WGS sequence"/>
</dbReference>
<gene>
    <name evidence="2" type="ORF">PCL_10361</name>
</gene>
<reference evidence="2 3" key="1">
    <citation type="journal article" date="2016" name="Front. Microbiol.">
        <title>Genome and transcriptome sequences reveal the specific parasitism of the nematophagous Purpureocillium lilacinum 36-1.</title>
        <authorList>
            <person name="Xie J."/>
            <person name="Li S."/>
            <person name="Mo C."/>
            <person name="Xiao X."/>
            <person name="Peng D."/>
            <person name="Wang G."/>
            <person name="Xiao Y."/>
        </authorList>
    </citation>
    <scope>NUCLEOTIDE SEQUENCE [LARGE SCALE GENOMIC DNA]</scope>
    <source>
        <strain evidence="2 3">36-1</strain>
    </source>
</reference>
<feature type="region of interest" description="Disordered" evidence="1">
    <location>
        <begin position="88"/>
        <end position="115"/>
    </location>
</feature>
<feature type="compositionally biased region" description="Polar residues" evidence="1">
    <location>
        <begin position="106"/>
        <end position="115"/>
    </location>
</feature>